<evidence type="ECO:0000259" key="1">
    <source>
        <dbReference type="Pfam" id="PF04015"/>
    </source>
</evidence>
<reference evidence="2 3" key="1">
    <citation type="journal article" date="2016" name="Nat. Commun.">
        <title>Thousands of microbial genomes shed light on interconnected biogeochemical processes in an aquifer system.</title>
        <authorList>
            <person name="Anantharaman K."/>
            <person name="Brown C.T."/>
            <person name="Hug L.A."/>
            <person name="Sharon I."/>
            <person name="Castelle C.J."/>
            <person name="Probst A.J."/>
            <person name="Thomas B.C."/>
            <person name="Singh A."/>
            <person name="Wilkins M.J."/>
            <person name="Karaoz U."/>
            <person name="Brodie E.L."/>
            <person name="Williams K.H."/>
            <person name="Hubbard S.S."/>
            <person name="Banfield J.F."/>
        </authorList>
    </citation>
    <scope>NUCLEOTIDE SEQUENCE [LARGE SCALE GENOMIC DNA]</scope>
</reference>
<dbReference type="Pfam" id="PF04015">
    <property type="entry name" value="DUF362"/>
    <property type="match status" value="1"/>
</dbReference>
<sequence length="308" mass="34164">MAKVFFIKDLNKVAELFDLAGIAKIINKNDSVALKIHFGEPGNTAFLKPHQVKTIAEKVINLGGKPFYTDCNTLYKGRRAETKTHLEVAKEHGYTLEEAGAQAIIPAEDDCESVEIGQKHFKRVHIGNNARKSEAIIAVTHFKGHELTGFGGALKNLGMGFGTRIGKLKMHQDCKNCDKVKHCEKNKTIEACWVGSPAFVAEKIVEYAYGAIKDKKTAYFNFIINVSEACDCYPHNSEPIVPDIGVLASFDPVATDQASVDLVNQTEGRINSRNKFRAIYSNVDWAVQLKYAEEIGLGSRKYELIQID</sequence>
<dbReference type="InterPro" id="IPR007160">
    <property type="entry name" value="DUF362"/>
</dbReference>
<evidence type="ECO:0000313" key="3">
    <source>
        <dbReference type="Proteomes" id="UP000177309"/>
    </source>
</evidence>
<feature type="domain" description="DUF362" evidence="1">
    <location>
        <begin position="32"/>
        <end position="261"/>
    </location>
</feature>
<evidence type="ECO:0000313" key="2">
    <source>
        <dbReference type="EMBL" id="OGC35432.1"/>
    </source>
</evidence>
<name>A0A1F4TRR3_UNCSA</name>
<gene>
    <name evidence="2" type="ORF">A2462_03000</name>
</gene>
<dbReference type="Proteomes" id="UP000177309">
    <property type="component" value="Unassembled WGS sequence"/>
</dbReference>
<dbReference type="EMBL" id="MEUI01000001">
    <property type="protein sequence ID" value="OGC35432.1"/>
    <property type="molecule type" value="Genomic_DNA"/>
</dbReference>
<proteinExistence type="predicted"/>
<accession>A0A1F4TRR3</accession>
<organism evidence="2 3">
    <name type="scientific">candidate division WOR-1 bacterium RIFOXYC2_FULL_41_25</name>
    <dbReference type="NCBI Taxonomy" id="1802586"/>
    <lineage>
        <taxon>Bacteria</taxon>
        <taxon>Bacillati</taxon>
        <taxon>Saganbacteria</taxon>
    </lineage>
</organism>
<protein>
    <recommendedName>
        <fullName evidence="1">DUF362 domain-containing protein</fullName>
    </recommendedName>
</protein>
<dbReference type="AlphaFoldDB" id="A0A1F4TRR3"/>
<comment type="caution">
    <text evidence="2">The sequence shown here is derived from an EMBL/GenBank/DDBJ whole genome shotgun (WGS) entry which is preliminary data.</text>
</comment>